<dbReference type="GO" id="GO:0008094">
    <property type="term" value="F:ATP-dependent activity, acting on DNA"/>
    <property type="evidence" value="ECO:0007669"/>
    <property type="project" value="TreeGrafter"/>
</dbReference>
<dbReference type="EMBL" id="JAVRRD010000013">
    <property type="protein sequence ID" value="KAK5052544.1"/>
    <property type="molecule type" value="Genomic_DNA"/>
</dbReference>
<proteinExistence type="predicted"/>
<dbReference type="InterPro" id="IPR014001">
    <property type="entry name" value="Helicase_ATP-bd"/>
</dbReference>
<dbReference type="InterPro" id="IPR038718">
    <property type="entry name" value="SNF2-like_sf"/>
</dbReference>
<keyword evidence="4" id="KW-0378">Hydrolase</keyword>
<dbReference type="GO" id="GO:0032259">
    <property type="term" value="P:methylation"/>
    <property type="evidence" value="ECO:0007669"/>
    <property type="project" value="UniProtKB-KW"/>
</dbReference>
<evidence type="ECO:0000256" key="3">
    <source>
        <dbReference type="ARBA" id="ARBA00022741"/>
    </source>
</evidence>
<sequence>MVAGKGAGADCPDTSALPNPVPKGFVRPKKAARIYGATKPSLRIPEKETKVETLRGNGNSALYHIVLAEARKQSHDDNPLLCALQVEDPETAPEANRPLNTDEQKAGNKNTWNGLVPDSSVPLRNIDDIFDHITTKAREFGLDEAQSPFIQDNSRIRIVTMCSGTDSPLIALNMVQRSLQRQGQAYFKFNHLASCEIEPFKQAFIERNFSPPNIFHDVTEFTDHKAEPDNPEKLPRNAYGATPEIPKDVHILIAGSSCVDYSGLNNNPNKEHGESTNTLTGVADYADKYRPVIILLENVANADWKTQNEIWEPRNYFFRTVRVDSKNFYIPQTRERGYSFAVDMDRVAKLYGRDKVEDVCQDLYDCWLDYMGRFQRRASTPYTEFLLDADDARLHIAKAMTEDRKVNKLNTDWKSCQTRHIRERAEKFLGTKRPFTNRESGGRSKLSDHAWQKWSFGSSTREQDMLDITMLRSVSERDIDITSKSRVLDISQNVDRETDNRAWGIVGCITPSGTLFETSRAGPLVGLETLALQGMPIDNLDLTKATLKQLTNLAGNAMTTTVIGASILSTLIACHQLSTDRRRTPASSLNLFQEYIDNHVRDPIGKTGFLEYQDVNFENSSVLEFSESLQSLNVNQSAQSSWQTIVKEAEASQRLCACENLGEHTTTDVKYCHTCFYTVCNGGDCSRTPHDNFEILKVDHASRGATDAFIERLIRNFPGTVKFSLQNNDENQNTEDEFFLDPSDGRRTLLNLAFHFTGVQYGATWKVLFESSIARLELEFARDFQATSKAHHSNLALPQAFKIRPVWLLFEKHTSSLVNNSIEKDNFIHPIARMYPKLTCFDGNWEFWRGPGGPVGLKVRPSNTCKVAWEAKLGLQGDLFPKLRIPDQLTVSATESTSYLSESEVESLHNVIGSYKLVEKCPAPYGRLYVRQSPGGSRHCPVFFYMKSGHLQDAIHDRMEFSKEPPSLISTDDRNLLLRLKDRYLPTFRESEAKPQATNVTGVLFNTWMKVGNLSLKPMKSPAKFFVQRDSSFITQSGDCKDSLSTVFLAKWIPREHLSQYPEGKSTIVPLEDKPGALKDFSWMRIAAAKVPQLALGWIYFSDQSHAGSCSEPDFTPDQHTNSEEHSAEGLKVVCAPKPPRLQWVEFRLKVGDGKTKPEKKLIEDAKAAHDYEKALKSRPVPILAIIHCKAGELSLQILLNPVALLHRARAELAFSEDKIYSQWRLCYYPPFSPRPKFPRLRLLSNMEMALAPSNPRLFKQLWDSQRKTLTWMIDCESSKSLWVEEALKETCIPALGWRLEVKASRNLVVRGGVLADKVGSGKTITTLELVRRDLAKPLFPHESIKSHISTDATLIIVPKNLLTQWEETIREVMGATYSKNSTSGRLIVLREPRNITKFSVGAIRKARIVLVSLSVFEHNDYWQEHRMVACAPNVPEKAGRAFDEYLDDSLSNLSKFIKASDDWKDINGFWKEWSHAKCKIGNYNRFSGVKTRKSKKAEYKATMLNAAVPGTRKRSSSCSSASSVSSASSQTSSVGPPQKKSKGQSAVPQVIVKAPKEANKVWIDASTEAFMKGEKADFEEEAKEFQQNKDIAPVLHMFNFRRLVVDEFTYAKPLTLSTLLRIKSSSRWMLSGTPPIHDYDSVNTIAKLLGTKISTFDEHKGTHGFTRGPSPTDRLKSLSEEFAEHQGIGSPAFIKYLYGRAQDFSNTFIRQDDCSEPKQVKSHELQLFIGSIPELVDHVEVNHIMTYNDCRFNVNLTPARRNKMTFERLREALRESHTGPRAASVCSMTDLAASRQPEPYKHNKPVKPMKLITPEDILKETKEKIIKLSEDLLQELQELFYCKRSTHKEDSYISFRVFLKDFYRLDLHSLDPSVIPIIDRLISYASENEQAFEKLHVTIAAKKPGVVKKEEQEEKIKARIEQATDAFGKLVPHYQRKEVDQRTVKADNLVGDIVDTCRRLQFIIVAKAVNEKKALDKCSACGNIPDSSDEIEKVEISGVCGHIVRCAACPASLPKALERCPNEYCSAEIGQVWAGDFFSKSADAQQSSLITVTRMIKAVDMIKAIPDDEFVLVFGQFKDMETQFMVACHTAGISYEDGTRNSAMSIARFKRKAEQKVEGAPKVLLLQIDSEDAAGWNLQCANHVVFLAPFVGDSVVQAWDTMVQAVGRAHRPGQKKKVQVYHIYGAKTIEEKMTKMVVKKFQETP</sequence>
<evidence type="ECO:0000256" key="6">
    <source>
        <dbReference type="SAM" id="MobiDB-lite"/>
    </source>
</evidence>
<name>A0AAV9NDD3_9EURO</name>
<dbReference type="Gene3D" id="3.40.50.300">
    <property type="entry name" value="P-loop containing nucleotide triphosphate hydrolases"/>
    <property type="match status" value="1"/>
</dbReference>
<dbReference type="SUPFAM" id="SSF52540">
    <property type="entry name" value="P-loop containing nucleoside triphosphate hydrolases"/>
    <property type="match status" value="2"/>
</dbReference>
<dbReference type="GO" id="GO:0006281">
    <property type="term" value="P:DNA repair"/>
    <property type="evidence" value="ECO:0007669"/>
    <property type="project" value="TreeGrafter"/>
</dbReference>
<dbReference type="GO" id="GO:0016787">
    <property type="term" value="F:hydrolase activity"/>
    <property type="evidence" value="ECO:0007669"/>
    <property type="project" value="UniProtKB-KW"/>
</dbReference>
<dbReference type="PANTHER" id="PTHR45626:SF26">
    <property type="entry name" value="FAMILY HELICASE, PUTATIVE (AFU_ORTHOLOGUE AFUA_2G09120)-RELATED"/>
    <property type="match status" value="1"/>
</dbReference>
<comment type="caution">
    <text evidence="8">The sequence shown here is derived from an EMBL/GenBank/DDBJ whole genome shotgun (WGS) entry which is preliminary data.</text>
</comment>
<feature type="region of interest" description="Disordered" evidence="6">
    <location>
        <begin position="1"/>
        <end position="24"/>
    </location>
</feature>
<dbReference type="InterPro" id="IPR049730">
    <property type="entry name" value="SNF2/RAD54-like_C"/>
</dbReference>
<feature type="domain" description="Helicase ATP-binding" evidence="7">
    <location>
        <begin position="1258"/>
        <end position="1679"/>
    </location>
</feature>
<evidence type="ECO:0000259" key="7">
    <source>
        <dbReference type="SMART" id="SM00487"/>
    </source>
</evidence>
<dbReference type="SMART" id="SM00487">
    <property type="entry name" value="DEXDc"/>
    <property type="match status" value="1"/>
</dbReference>
<evidence type="ECO:0000313" key="9">
    <source>
        <dbReference type="Proteomes" id="UP001358417"/>
    </source>
</evidence>
<protein>
    <recommendedName>
        <fullName evidence="7">Helicase ATP-binding domain-containing protein</fullName>
    </recommendedName>
</protein>
<evidence type="ECO:0000256" key="2">
    <source>
        <dbReference type="ARBA" id="ARBA00022679"/>
    </source>
</evidence>
<feature type="region of interest" description="Disordered" evidence="6">
    <location>
        <begin position="1511"/>
        <end position="1550"/>
    </location>
</feature>
<dbReference type="Pfam" id="PF00145">
    <property type="entry name" value="DNA_methylase"/>
    <property type="match status" value="1"/>
</dbReference>
<feature type="compositionally biased region" description="Low complexity" evidence="6">
    <location>
        <begin position="1517"/>
        <end position="1534"/>
    </location>
</feature>
<dbReference type="GO" id="GO:0008168">
    <property type="term" value="F:methyltransferase activity"/>
    <property type="evidence" value="ECO:0007669"/>
    <property type="project" value="UniProtKB-KW"/>
</dbReference>
<feature type="region of interest" description="Disordered" evidence="6">
    <location>
        <begin position="89"/>
        <end position="114"/>
    </location>
</feature>
<dbReference type="InterPro" id="IPR000330">
    <property type="entry name" value="SNF2_N"/>
</dbReference>
<dbReference type="Gene3D" id="3.40.50.150">
    <property type="entry name" value="Vaccinia Virus protein VP39"/>
    <property type="match status" value="1"/>
</dbReference>
<dbReference type="Pfam" id="PF00176">
    <property type="entry name" value="SNF2-rel_dom"/>
    <property type="match status" value="1"/>
</dbReference>
<keyword evidence="2" id="KW-0808">Transferase</keyword>
<dbReference type="InterPro" id="IPR001525">
    <property type="entry name" value="C5_MeTfrase"/>
</dbReference>
<dbReference type="SUPFAM" id="SSF53335">
    <property type="entry name" value="S-adenosyl-L-methionine-dependent methyltransferases"/>
    <property type="match status" value="1"/>
</dbReference>
<dbReference type="InterPro" id="IPR050628">
    <property type="entry name" value="SNF2_RAD54_helicase_TF"/>
</dbReference>
<accession>A0AAV9NDD3</accession>
<dbReference type="PANTHER" id="PTHR45626">
    <property type="entry name" value="TRANSCRIPTION TERMINATION FACTOR 2-RELATED"/>
    <property type="match status" value="1"/>
</dbReference>
<dbReference type="InterPro" id="IPR029063">
    <property type="entry name" value="SAM-dependent_MTases_sf"/>
</dbReference>
<keyword evidence="5" id="KW-0067">ATP-binding</keyword>
<dbReference type="CDD" id="cd18793">
    <property type="entry name" value="SF2_C_SNF"/>
    <property type="match status" value="1"/>
</dbReference>
<keyword evidence="1" id="KW-0489">Methyltransferase</keyword>
<dbReference type="Gene3D" id="3.40.50.10810">
    <property type="entry name" value="Tandem AAA-ATPase domain"/>
    <property type="match status" value="1"/>
</dbReference>
<evidence type="ECO:0000256" key="4">
    <source>
        <dbReference type="ARBA" id="ARBA00022801"/>
    </source>
</evidence>
<gene>
    <name evidence="8" type="ORF">LTR84_002409</name>
</gene>
<reference evidence="8 9" key="1">
    <citation type="submission" date="2023-08" db="EMBL/GenBank/DDBJ databases">
        <title>Black Yeasts Isolated from many extreme environments.</title>
        <authorList>
            <person name="Coleine C."/>
            <person name="Stajich J.E."/>
            <person name="Selbmann L."/>
        </authorList>
    </citation>
    <scope>NUCLEOTIDE SEQUENCE [LARGE SCALE GENOMIC DNA]</scope>
    <source>
        <strain evidence="8 9">CCFEE 5792</strain>
    </source>
</reference>
<dbReference type="Proteomes" id="UP001358417">
    <property type="component" value="Unassembled WGS sequence"/>
</dbReference>
<evidence type="ECO:0000256" key="1">
    <source>
        <dbReference type="ARBA" id="ARBA00022603"/>
    </source>
</evidence>
<keyword evidence="3" id="KW-0547">Nucleotide-binding</keyword>
<evidence type="ECO:0000313" key="8">
    <source>
        <dbReference type="EMBL" id="KAK5052544.1"/>
    </source>
</evidence>
<evidence type="ECO:0000256" key="5">
    <source>
        <dbReference type="ARBA" id="ARBA00022840"/>
    </source>
</evidence>
<dbReference type="InterPro" id="IPR027417">
    <property type="entry name" value="P-loop_NTPase"/>
</dbReference>
<dbReference type="GeneID" id="89970617"/>
<organism evidence="8 9">
    <name type="scientific">Exophiala bonariae</name>
    <dbReference type="NCBI Taxonomy" id="1690606"/>
    <lineage>
        <taxon>Eukaryota</taxon>
        <taxon>Fungi</taxon>
        <taxon>Dikarya</taxon>
        <taxon>Ascomycota</taxon>
        <taxon>Pezizomycotina</taxon>
        <taxon>Eurotiomycetes</taxon>
        <taxon>Chaetothyriomycetidae</taxon>
        <taxon>Chaetothyriales</taxon>
        <taxon>Herpotrichiellaceae</taxon>
        <taxon>Exophiala</taxon>
    </lineage>
</organism>
<keyword evidence="9" id="KW-1185">Reference proteome</keyword>
<dbReference type="GO" id="GO:0005634">
    <property type="term" value="C:nucleus"/>
    <property type="evidence" value="ECO:0007669"/>
    <property type="project" value="TreeGrafter"/>
</dbReference>
<dbReference type="GO" id="GO:0005524">
    <property type="term" value="F:ATP binding"/>
    <property type="evidence" value="ECO:0007669"/>
    <property type="project" value="UniProtKB-KW"/>
</dbReference>
<dbReference type="RefSeq" id="XP_064706244.1">
    <property type="nucleotide sequence ID" value="XM_064846019.1"/>
</dbReference>